<feature type="compositionally biased region" description="Polar residues" evidence="1">
    <location>
        <begin position="337"/>
        <end position="349"/>
    </location>
</feature>
<dbReference type="EMBL" id="HG937692">
    <property type="protein sequence ID" value="CDP36804.1"/>
    <property type="molecule type" value="Genomic_DNA"/>
</dbReference>
<feature type="compositionally biased region" description="Polar residues" evidence="1">
    <location>
        <begin position="1"/>
        <end position="17"/>
    </location>
</feature>
<feature type="region of interest" description="Disordered" evidence="1">
    <location>
        <begin position="644"/>
        <end position="665"/>
    </location>
</feature>
<reference evidence="2" key="1">
    <citation type="submission" date="2014-02" db="EMBL/GenBank/DDBJ databases">
        <authorList>
            <person name="Genoscope - CEA"/>
        </authorList>
    </citation>
    <scope>NUCLEOTIDE SEQUENCE</scope>
    <source>
        <strain evidence="2">LS3</strain>
    </source>
</reference>
<feature type="compositionally biased region" description="Polar residues" evidence="1">
    <location>
        <begin position="32"/>
        <end position="47"/>
    </location>
</feature>
<feature type="compositionally biased region" description="Polar residues" evidence="1">
    <location>
        <begin position="298"/>
        <end position="307"/>
    </location>
</feature>
<proteinExistence type="predicted"/>
<feature type="compositionally biased region" description="Polar residues" evidence="1">
    <location>
        <begin position="405"/>
        <end position="415"/>
    </location>
</feature>
<organism evidence="2">
    <name type="scientific">Blastobotrys adeninivorans</name>
    <name type="common">Yeast</name>
    <name type="synonym">Arxula adeninivorans</name>
    <dbReference type="NCBI Taxonomy" id="409370"/>
    <lineage>
        <taxon>Eukaryota</taxon>
        <taxon>Fungi</taxon>
        <taxon>Dikarya</taxon>
        <taxon>Ascomycota</taxon>
        <taxon>Saccharomycotina</taxon>
        <taxon>Dipodascomycetes</taxon>
        <taxon>Dipodascales</taxon>
        <taxon>Trichomonascaceae</taxon>
        <taxon>Blastobotrys</taxon>
    </lineage>
</organism>
<evidence type="ECO:0000313" key="2">
    <source>
        <dbReference type="EMBL" id="CDP36804.1"/>
    </source>
</evidence>
<feature type="region of interest" description="Disordered" evidence="1">
    <location>
        <begin position="589"/>
        <end position="612"/>
    </location>
</feature>
<reference evidence="2" key="2">
    <citation type="submission" date="2014-06" db="EMBL/GenBank/DDBJ databases">
        <title>The complete genome of Blastobotrys (Arxula) adeninivorans LS3 - a yeast of biotechnological interest.</title>
        <authorList>
            <person name="Kunze G."/>
            <person name="Gaillardin C."/>
            <person name="Czernicka M."/>
            <person name="Durrens P."/>
            <person name="Martin T."/>
            <person name="Boer E."/>
            <person name="Gabaldon T."/>
            <person name="Cruz J."/>
            <person name="Talla E."/>
            <person name="Marck C."/>
            <person name="Goffeau A."/>
            <person name="Barbe V."/>
            <person name="Baret P."/>
            <person name="Baronian K."/>
            <person name="Beier S."/>
            <person name="Bleykasten C."/>
            <person name="Bode R."/>
            <person name="Casaregola S."/>
            <person name="Despons L."/>
            <person name="Fairhead C."/>
            <person name="Giersberg M."/>
            <person name="Gierski P."/>
            <person name="Hahnel U."/>
            <person name="Hartmann A."/>
            <person name="Jankowska D."/>
            <person name="Jubin C."/>
            <person name="Jung P."/>
            <person name="Lafontaine I."/>
            <person name="Leh-Louis V."/>
            <person name="Lemaire M."/>
            <person name="Marcet-Houben M."/>
            <person name="Mascher M."/>
            <person name="Morel G."/>
            <person name="Richard G.-F."/>
            <person name="Riechen J."/>
            <person name="Sacerdot C."/>
            <person name="Sarkar A."/>
            <person name="Savel G."/>
            <person name="Schacherer J."/>
            <person name="Sherman D."/>
            <person name="Straub M.-L."/>
            <person name="Stein N."/>
            <person name="Thierry A."/>
            <person name="Trautwein-Schult A."/>
            <person name="Westhof E."/>
            <person name="Worch S."/>
            <person name="Dujon B."/>
            <person name="Souciet J.-L."/>
            <person name="Wincker P."/>
            <person name="Scholz U."/>
            <person name="Neuveglise N."/>
        </authorList>
    </citation>
    <scope>NUCLEOTIDE SEQUENCE</scope>
    <source>
        <strain evidence="2">LS3</strain>
    </source>
</reference>
<feature type="region of interest" description="Disordered" evidence="1">
    <location>
        <begin position="1"/>
        <end position="141"/>
    </location>
</feature>
<feature type="compositionally biased region" description="Acidic residues" evidence="1">
    <location>
        <begin position="101"/>
        <end position="111"/>
    </location>
</feature>
<feature type="compositionally biased region" description="Basic and acidic residues" evidence="1">
    <location>
        <begin position="112"/>
        <end position="131"/>
    </location>
</feature>
<feature type="compositionally biased region" description="Basic and acidic residues" evidence="1">
    <location>
        <begin position="319"/>
        <end position="336"/>
    </location>
</feature>
<feature type="region of interest" description="Disordered" evidence="1">
    <location>
        <begin position="370"/>
        <end position="426"/>
    </location>
</feature>
<evidence type="ECO:0000256" key="1">
    <source>
        <dbReference type="SAM" id="MobiDB-lite"/>
    </source>
</evidence>
<feature type="compositionally biased region" description="Polar residues" evidence="1">
    <location>
        <begin position="192"/>
        <end position="207"/>
    </location>
</feature>
<name>A0A060T7P4_BLAAD</name>
<dbReference type="AlphaFoldDB" id="A0A060T7P4"/>
<feature type="compositionally biased region" description="Polar residues" evidence="1">
    <location>
        <begin position="60"/>
        <end position="77"/>
    </location>
</feature>
<sequence>MSFSNPDSEVSRRSVSQPVPARPRSFDPKDSPQMNIGPSSPALTNVNDIKVGDKELGSHSPGSDSFASVQSRPIESPTSKRDTRPRSEISYSTSSASSHYDEEEVNDEEQTESSKKLEDPKDSGESKGGREAEDENYEAEVVDMIADAKVIDVRHYRMSSQAGPNIVGKTTESPRPDELQQLQLTTLEPVSEENNSKATSSESTRSVSPLHGPSTPPNDPAGLTNLPNMSRQSVLDAFENDIRDLLLLEKNPSDFANLNFDQLKISPSRKKSEAMESNPSFHSNKDYPSPSPQEDTENTSPKASKSDLTPKGAPSTPGRKSDQENPVRAPKLDSPIHTKSNSSDRMSRSTINTLQAQEILEYGMKTNHVARPSAASTSTGSHPHTSIEGAPGRSFSISSRDKSQSHSALQHSNSKVARMGSEVELRMKRGRLSLRRKSTNPRMSNIQLTRIPSPELSTYSGPRSSTLDALISVHVDLTSQRAPAPPSAPSKGEDIAQWFLDQVVSSKTHHAGAFITPALLLPSSLWNMDSISHRALEPRIRGLRALTAIAGERVQNVYSSTVPDLEKVLQRLEFELTGAFSVPMDFQHSENQHNHQSPPPQESPRRRSSTALSLTPTFSQNSSLPFLNAGSRASGVFKRLRKRSMLSSSTEDQSEPSTPTEEPDSLKLDHYLSAISSVSKALQSLRQLHMEDSRGMDREAAEWIKHYRSFVGHVCCRLILKDLITLLDLYNGELREFISAH</sequence>
<feature type="compositionally biased region" description="Polar residues" evidence="1">
    <location>
        <begin position="374"/>
        <end position="384"/>
    </location>
</feature>
<feature type="region of interest" description="Disordered" evidence="1">
    <location>
        <begin position="267"/>
        <end position="349"/>
    </location>
</feature>
<gene>
    <name evidence="2" type="ORF">GNLVRS02_ARAD1B21384g</name>
</gene>
<feature type="compositionally biased region" description="Acidic residues" evidence="1">
    <location>
        <begin position="132"/>
        <end position="141"/>
    </location>
</feature>
<protein>
    <submittedName>
        <fullName evidence="2">ARAD1B21384p</fullName>
    </submittedName>
</protein>
<feature type="region of interest" description="Disordered" evidence="1">
    <location>
        <begin position="157"/>
        <end position="228"/>
    </location>
</feature>
<feature type="compositionally biased region" description="Basic and acidic residues" evidence="1">
    <location>
        <begin position="78"/>
        <end position="87"/>
    </location>
</feature>
<accession>A0A060T7P4</accession>
<feature type="compositionally biased region" description="Polar residues" evidence="1">
    <location>
        <begin position="158"/>
        <end position="171"/>
    </location>
</feature>
<feature type="compositionally biased region" description="Low complexity" evidence="1">
    <location>
        <begin position="88"/>
        <end position="98"/>
    </location>
</feature>